<accession>A0ABP7RNM7</accession>
<evidence type="ECO:0000256" key="1">
    <source>
        <dbReference type="SAM" id="SignalP"/>
    </source>
</evidence>
<dbReference type="PANTHER" id="PTHR42060">
    <property type="entry name" value="NHL REPEAT-CONTAINING PROTEIN-RELATED"/>
    <property type="match status" value="1"/>
</dbReference>
<name>A0ABP7RNM7_9ACTN</name>
<feature type="signal peptide" evidence="1">
    <location>
        <begin position="1"/>
        <end position="41"/>
    </location>
</feature>
<dbReference type="EMBL" id="BAAAZX010000011">
    <property type="protein sequence ID" value="GAA4000138.1"/>
    <property type="molecule type" value="Genomic_DNA"/>
</dbReference>
<dbReference type="InterPro" id="IPR052998">
    <property type="entry name" value="Hetero-Diels-Alderase-like"/>
</dbReference>
<evidence type="ECO:0000313" key="3">
    <source>
        <dbReference type="Proteomes" id="UP001500456"/>
    </source>
</evidence>
<dbReference type="SUPFAM" id="SSF63829">
    <property type="entry name" value="Calcium-dependent phosphotriesterase"/>
    <property type="match status" value="1"/>
</dbReference>
<evidence type="ECO:0008006" key="4">
    <source>
        <dbReference type="Google" id="ProtNLM"/>
    </source>
</evidence>
<comment type="caution">
    <text evidence="2">The sequence shown here is derived from an EMBL/GenBank/DDBJ whole genome shotgun (WGS) entry which is preliminary data.</text>
</comment>
<keyword evidence="3" id="KW-1185">Reference proteome</keyword>
<keyword evidence="1" id="KW-0732">Signal</keyword>
<evidence type="ECO:0000313" key="2">
    <source>
        <dbReference type="EMBL" id="GAA4000138.1"/>
    </source>
</evidence>
<gene>
    <name evidence="2" type="ORF">GCM10022232_42690</name>
</gene>
<dbReference type="InterPro" id="IPR011042">
    <property type="entry name" value="6-blade_b-propeller_TolB-like"/>
</dbReference>
<sequence length="344" mass="35347">MHSMETSTAVPTATLLNKRFRLAAALAATAAVLVSTPSASASTATETSPKPVVTDVKTLATFDFTAGDSPENLTVNPDNSLTVSMLGSVAGKRPALVRIDPSGRSQVIVAGQPGDTFTGNTRDRDGTIYYNVASSDSARAGIWKLPPGGTPRRIAALPTDGLPNGLALDPAGRTLYAADSNKATVWSVPVSGGTATAWLTDPALAGDPSVPLGANGLRFHKGAVWVSNLAKGTLLRIPVTATGAPGRIHTVTSSLTGVDDFNFLNDRSDVVFAAQNGLNQVALVHPDGTTETVLTSKDGLASPTSTAVRGNRLYVTNAGLAEPHDAKVQRATIDPAALNCGRTS</sequence>
<feature type="chain" id="PRO_5046337244" description="SMP-30/Gluconolactonase/LRE-like region domain-containing protein" evidence="1">
    <location>
        <begin position="42"/>
        <end position="344"/>
    </location>
</feature>
<protein>
    <recommendedName>
        <fullName evidence="4">SMP-30/Gluconolactonase/LRE-like region domain-containing protein</fullName>
    </recommendedName>
</protein>
<dbReference type="RefSeq" id="WP_345565346.1">
    <property type="nucleotide sequence ID" value="NZ_BAAAZX010000011.1"/>
</dbReference>
<organism evidence="2 3">
    <name type="scientific">Streptomyces plumbiresistens</name>
    <dbReference type="NCBI Taxonomy" id="511811"/>
    <lineage>
        <taxon>Bacteria</taxon>
        <taxon>Bacillati</taxon>
        <taxon>Actinomycetota</taxon>
        <taxon>Actinomycetes</taxon>
        <taxon>Kitasatosporales</taxon>
        <taxon>Streptomycetaceae</taxon>
        <taxon>Streptomyces</taxon>
    </lineage>
</organism>
<dbReference type="Gene3D" id="2.120.10.30">
    <property type="entry name" value="TolB, C-terminal domain"/>
    <property type="match status" value="1"/>
</dbReference>
<proteinExistence type="predicted"/>
<reference evidence="3" key="1">
    <citation type="journal article" date="2019" name="Int. J. Syst. Evol. Microbiol.">
        <title>The Global Catalogue of Microorganisms (GCM) 10K type strain sequencing project: providing services to taxonomists for standard genome sequencing and annotation.</title>
        <authorList>
            <consortium name="The Broad Institute Genomics Platform"/>
            <consortium name="The Broad Institute Genome Sequencing Center for Infectious Disease"/>
            <person name="Wu L."/>
            <person name="Ma J."/>
        </authorList>
    </citation>
    <scope>NUCLEOTIDE SEQUENCE [LARGE SCALE GENOMIC DNA]</scope>
    <source>
        <strain evidence="3">JCM 16924</strain>
    </source>
</reference>
<dbReference type="Proteomes" id="UP001500456">
    <property type="component" value="Unassembled WGS sequence"/>
</dbReference>
<dbReference type="PANTHER" id="PTHR42060:SF1">
    <property type="entry name" value="NHL REPEAT-CONTAINING PROTEIN"/>
    <property type="match status" value="1"/>
</dbReference>